<name>A0A8H5I222_9AGAR</name>
<comment type="caution">
    <text evidence="6">The sequence shown here is derived from an EMBL/GenBank/DDBJ whole genome shotgun (WGS) entry which is preliminary data.</text>
</comment>
<dbReference type="GO" id="GO:0005524">
    <property type="term" value="F:ATP binding"/>
    <property type="evidence" value="ECO:0007669"/>
    <property type="project" value="UniProtKB-KW"/>
</dbReference>
<evidence type="ECO:0000259" key="5">
    <source>
        <dbReference type="PROSITE" id="PS50893"/>
    </source>
</evidence>
<dbReference type="AlphaFoldDB" id="A0A8H5I222"/>
<feature type="domain" description="ABC transporter" evidence="5">
    <location>
        <begin position="278"/>
        <end position="546"/>
    </location>
</feature>
<keyword evidence="7" id="KW-1185">Reference proteome</keyword>
<dbReference type="SMART" id="SM00382">
    <property type="entry name" value="AAA"/>
    <property type="match status" value="1"/>
</dbReference>
<dbReference type="Pfam" id="PF00005">
    <property type="entry name" value="ABC_tran"/>
    <property type="match status" value="1"/>
</dbReference>
<dbReference type="Proteomes" id="UP000518752">
    <property type="component" value="Unassembled WGS sequence"/>
</dbReference>
<dbReference type="CDD" id="cd03228">
    <property type="entry name" value="ABCC_MRP_Like"/>
    <property type="match status" value="1"/>
</dbReference>
<dbReference type="InterPro" id="IPR027417">
    <property type="entry name" value="P-loop_NTPase"/>
</dbReference>
<keyword evidence="2" id="KW-0067">ATP-binding</keyword>
<dbReference type="InterPro" id="IPR003593">
    <property type="entry name" value="AAA+_ATPase"/>
</dbReference>
<reference evidence="6 7" key="1">
    <citation type="journal article" date="2020" name="ISME J.">
        <title>Uncovering the hidden diversity of litter-decomposition mechanisms in mushroom-forming fungi.</title>
        <authorList>
            <person name="Floudas D."/>
            <person name="Bentzer J."/>
            <person name="Ahren D."/>
            <person name="Johansson T."/>
            <person name="Persson P."/>
            <person name="Tunlid A."/>
        </authorList>
    </citation>
    <scope>NUCLEOTIDE SEQUENCE [LARGE SCALE GENOMIC DNA]</scope>
    <source>
        <strain evidence="6 7">CBS 406.79</strain>
    </source>
</reference>
<keyword evidence="4" id="KW-0472">Membrane</keyword>
<feature type="transmembrane region" description="Helical" evidence="4">
    <location>
        <begin position="92"/>
        <end position="109"/>
    </location>
</feature>
<dbReference type="SUPFAM" id="SSF52540">
    <property type="entry name" value="P-loop containing nucleoside triphosphate hydrolases"/>
    <property type="match status" value="1"/>
</dbReference>
<dbReference type="Gene3D" id="3.40.50.300">
    <property type="entry name" value="P-loop containing nucleotide triphosphate hydrolases"/>
    <property type="match status" value="1"/>
</dbReference>
<sequence>MISAYNERIVLDSAKYMVEYQQLEQRVRLDCPTFSDPLTRDLLHESDLFARSFSGTGFGSISPLDFLQLLALVAEIISHLFLILSVTTTCTHLYVLILSLFSTFLPLVLPQSLLSSNDFDSHFTPREAHAADRREKMRNMAFSDVYRPEVQLFGLQEWILSNWNSAWKTVHESERAHQPKLSLITSITLSDFFRLIQNIPLLLLLQSSSATLGSLSLYRSSIHAVMYNLRSLVTTVRMAFQSMFLMAAWCASIELKPKLQPETRARVSYSSVAGGVSIHARNMSYTYPGCGEPALKNVNFTLTAGATLAIVGYNGSGKSTLAKILLRLIDFDEGELQINGIDIRRYDPKEYHQHLSAVMQGFSKFNSTLRENVGVGSVANIASRDSIDTAVHLARADAIVKSLPLGLQTILQSPAFESMTLPGSLSMPAHNHGIYHSKFDVLQWQRIAIARAFMRANEPGIDLLVFDEPTSSLDAKAQREIFDTIHELSRYPDGSRRRTVIFITHRLSLARRADFVAFMENGTISEFGTHEQLLAQGGSYATLYTQSV</sequence>
<evidence type="ECO:0000256" key="2">
    <source>
        <dbReference type="ARBA" id="ARBA00022840"/>
    </source>
</evidence>
<feature type="transmembrane region" description="Helical" evidence="4">
    <location>
        <begin position="66"/>
        <end position="86"/>
    </location>
</feature>
<dbReference type="PANTHER" id="PTHR24221:SF654">
    <property type="entry name" value="ATP-BINDING CASSETTE SUB-FAMILY B MEMBER 6"/>
    <property type="match status" value="1"/>
</dbReference>
<keyword evidence="1" id="KW-0547">Nucleotide-binding</keyword>
<dbReference type="EMBL" id="JAACJN010000001">
    <property type="protein sequence ID" value="KAF5393717.1"/>
    <property type="molecule type" value="Genomic_DNA"/>
</dbReference>
<organism evidence="6 7">
    <name type="scientific">Collybiopsis confluens</name>
    <dbReference type="NCBI Taxonomy" id="2823264"/>
    <lineage>
        <taxon>Eukaryota</taxon>
        <taxon>Fungi</taxon>
        <taxon>Dikarya</taxon>
        <taxon>Basidiomycota</taxon>
        <taxon>Agaricomycotina</taxon>
        <taxon>Agaricomycetes</taxon>
        <taxon>Agaricomycetidae</taxon>
        <taxon>Agaricales</taxon>
        <taxon>Marasmiineae</taxon>
        <taxon>Omphalotaceae</taxon>
        <taxon>Collybiopsis</taxon>
    </lineage>
</organism>
<evidence type="ECO:0000256" key="3">
    <source>
        <dbReference type="ARBA" id="ARBA00024363"/>
    </source>
</evidence>
<dbReference type="OrthoDB" id="6500128at2759"/>
<evidence type="ECO:0000313" key="6">
    <source>
        <dbReference type="EMBL" id="KAF5393717.1"/>
    </source>
</evidence>
<dbReference type="PANTHER" id="PTHR24221">
    <property type="entry name" value="ATP-BINDING CASSETTE SUB-FAMILY B"/>
    <property type="match status" value="1"/>
</dbReference>
<accession>A0A8H5I222</accession>
<protein>
    <recommendedName>
        <fullName evidence="5">ABC transporter domain-containing protein</fullName>
    </recommendedName>
</protein>
<proteinExistence type="inferred from homology"/>
<gene>
    <name evidence="6" type="ORF">D9757_000309</name>
</gene>
<evidence type="ECO:0000313" key="7">
    <source>
        <dbReference type="Proteomes" id="UP000518752"/>
    </source>
</evidence>
<comment type="similarity">
    <text evidence="3">Belongs to the ABC transporter superfamily. ABCB family. Heavy Metal importer (TC 3.A.1.210) subfamily.</text>
</comment>
<keyword evidence="4" id="KW-1133">Transmembrane helix</keyword>
<evidence type="ECO:0000256" key="1">
    <source>
        <dbReference type="ARBA" id="ARBA00022741"/>
    </source>
</evidence>
<keyword evidence="4" id="KW-0812">Transmembrane</keyword>
<dbReference type="PROSITE" id="PS50893">
    <property type="entry name" value="ABC_TRANSPORTER_2"/>
    <property type="match status" value="1"/>
</dbReference>
<dbReference type="GO" id="GO:0016887">
    <property type="term" value="F:ATP hydrolysis activity"/>
    <property type="evidence" value="ECO:0007669"/>
    <property type="project" value="InterPro"/>
</dbReference>
<dbReference type="GO" id="GO:0034040">
    <property type="term" value="F:ATPase-coupled lipid transmembrane transporter activity"/>
    <property type="evidence" value="ECO:0007669"/>
    <property type="project" value="TreeGrafter"/>
</dbReference>
<dbReference type="InterPro" id="IPR003439">
    <property type="entry name" value="ABC_transporter-like_ATP-bd"/>
</dbReference>
<dbReference type="InterPro" id="IPR039421">
    <property type="entry name" value="Type_1_exporter"/>
</dbReference>
<evidence type="ECO:0000256" key="4">
    <source>
        <dbReference type="SAM" id="Phobius"/>
    </source>
</evidence>